<gene>
    <name evidence="3" type="primary">Contig3701.g3951</name>
    <name evidence="3" type="ORF">STYLEM_15965</name>
</gene>
<feature type="coiled-coil region" evidence="1">
    <location>
        <begin position="159"/>
        <end position="186"/>
    </location>
</feature>
<protein>
    <submittedName>
        <fullName evidence="3">Uncharacterized protein</fullName>
    </submittedName>
</protein>
<feature type="compositionally biased region" description="Acidic residues" evidence="2">
    <location>
        <begin position="559"/>
        <end position="568"/>
    </location>
</feature>
<feature type="region of interest" description="Disordered" evidence="2">
    <location>
        <begin position="115"/>
        <end position="136"/>
    </location>
</feature>
<dbReference type="EMBL" id="CCKQ01015052">
    <property type="protein sequence ID" value="CDW86865.1"/>
    <property type="molecule type" value="Genomic_DNA"/>
</dbReference>
<sequence length="1468" mass="169450">MKINKLGNSTCGNNNIQNRLYTACVPTAYPHTKDINSLLQLQKSKQSRNQLSNQSNSQVAPAIITPYFSKSMHKLKGIVEMQQLPLQIHNEKKRVIQQTKQSAKQPTLRINSAHQQLPHNQQSQRQNKQQNTQFQTQQHPIALNMNNKVVRNTQPQINEAQLEKLKHDLLAQYQNFEKQHEKLVDRYASKYISPSNNRTSIKQSNVNQERKADKTNSSQQKTNRKQEFLRLNIDSPSQNFSPEGTVKRKSTHPDHNFTDDYDYVDGTPRVHRTLDSCLDDDLQVSNPNQETIYSINERKTDIKKQIDQQNVINDLGSFAFNPAMIHRQSSKQQVIEVLNQQDNFSQGNNTNSQENLLIQNLNFDFTQMHQNAFKTMAINDKPSQQLFSPPDSSQQTSLFQQFGQASQNETYHHIKKQNTNVLKFDISNLESFPSNIYSPLSQSSQCGGRMNSYNTVIHNENQSQVQRQVNYPRNNNNIQIINDSQQNQYQQFLDNHNSSRNQSAQYRSQNINNQNQYFSKIIESEAQKFFQLKKQQQQQQQLNETDQFNSFNSSHSNDDQDDEYDEDEIDESNPLFKSKNIESLCGHTNEFNLFDDEQCCSLPSSAQTSNFKIQQTVDQQIQKLNNQKDQKSRNIGNDKQIFELDSKRDDFMLIDGIASQGFQYQTFSENPNNKLKQNYCDLDYSNTLPVTLMRQQSNSRISQGTLQNMLRNSQKEFQSQKNHVTLDQSKATPAFKKALKEKFNQIYSNATSNSLSSQEGKNDWRYSNTSNTQKKERISEPQMFDASQMLDSVLETSEGVNSHRQIPETRQIVKKAPLDNVSPIFQKGIIKKVLQKQIKNQRKKSQVIIKQDEIKKNVYHLIGQPVEKKISNKKSKIPLQKKSSSQNMRVSTQPVQNRQSLIKAKRDQHMLQVNRYEVGDMSSQVMSNYNQPQSTKRLTTQNMSSNKDNSNYGILGNDMMLHSIMITQNPTKDSYMLTQNIYHPSESNPTMIRKETSSCSYCSECEDEEDDDEDLSRLSSSQSIIQPQTTHSNMQSQQAFIQTMFSQNNKNQGSQPGSNPRSSINHLHQLSMERLNENQINEGVVYQSNGFGLPNPYFVFNKSFQNNHITSSMATTSASLTSQNQINEHRKMILQKQRMSNLTQTQLSACTQSRQVSRNPSNNGSQQSLQLNGFLGNSHQNLMFGSHNGSIQNVNDRIQSLAHSHNTLHPRKISPHELQSFYQSQNLALNGNYLTSKAVELYEKERSASRINFRSCDRQMFENSSKVKYRPSLTQNDLRKQQKHHQVEQVRISNPGIYSTQMSNEFRQGQLVKFSDPQAYNNQYSIINNSANIMNQKLRNSNGNPNFLNNLQFANNNYYSRSNQQSRDNSQNKYRQRVNPTAGQHKMVLQKQYILNQITENNQTDSSDLQNHQIKAKIDHSIGNSNGQISMKKSRNRQDKISKTHKDLETTQHKQPELVKEQKNCQIF</sequence>
<feature type="region of interest" description="Disordered" evidence="2">
    <location>
        <begin position="534"/>
        <end position="568"/>
    </location>
</feature>
<proteinExistence type="predicted"/>
<evidence type="ECO:0000256" key="2">
    <source>
        <dbReference type="SAM" id="MobiDB-lite"/>
    </source>
</evidence>
<feature type="compositionally biased region" description="Low complexity" evidence="2">
    <location>
        <begin position="534"/>
        <end position="555"/>
    </location>
</feature>
<keyword evidence="4" id="KW-1185">Reference proteome</keyword>
<evidence type="ECO:0000313" key="4">
    <source>
        <dbReference type="Proteomes" id="UP000039865"/>
    </source>
</evidence>
<organism evidence="3 4">
    <name type="scientific">Stylonychia lemnae</name>
    <name type="common">Ciliate</name>
    <dbReference type="NCBI Taxonomy" id="5949"/>
    <lineage>
        <taxon>Eukaryota</taxon>
        <taxon>Sar</taxon>
        <taxon>Alveolata</taxon>
        <taxon>Ciliophora</taxon>
        <taxon>Intramacronucleata</taxon>
        <taxon>Spirotrichea</taxon>
        <taxon>Stichotrichia</taxon>
        <taxon>Sporadotrichida</taxon>
        <taxon>Oxytrichidae</taxon>
        <taxon>Stylonychinae</taxon>
        <taxon>Stylonychia</taxon>
    </lineage>
</organism>
<name>A0A078AWN2_STYLE</name>
<feature type="region of interest" description="Disordered" evidence="2">
    <location>
        <begin position="1417"/>
        <end position="1456"/>
    </location>
</feature>
<evidence type="ECO:0000313" key="3">
    <source>
        <dbReference type="EMBL" id="CDW86865.1"/>
    </source>
</evidence>
<feature type="region of interest" description="Disordered" evidence="2">
    <location>
        <begin position="751"/>
        <end position="778"/>
    </location>
</feature>
<feature type="compositionally biased region" description="Basic and acidic residues" evidence="2">
    <location>
        <begin position="1436"/>
        <end position="1456"/>
    </location>
</feature>
<feature type="region of interest" description="Disordered" evidence="2">
    <location>
        <begin position="194"/>
        <end position="263"/>
    </location>
</feature>
<feature type="region of interest" description="Disordered" evidence="2">
    <location>
        <begin position="1361"/>
        <end position="1383"/>
    </location>
</feature>
<feature type="compositionally biased region" description="Polar residues" evidence="2">
    <location>
        <begin position="881"/>
        <end position="900"/>
    </location>
</feature>
<feature type="compositionally biased region" description="Polar residues" evidence="2">
    <location>
        <begin position="1024"/>
        <end position="1036"/>
    </location>
</feature>
<feature type="compositionally biased region" description="Low complexity" evidence="2">
    <location>
        <begin position="1361"/>
        <end position="1372"/>
    </location>
</feature>
<feature type="compositionally biased region" description="Polar residues" evidence="2">
    <location>
        <begin position="194"/>
        <end position="207"/>
    </location>
</feature>
<dbReference type="InParanoid" id="A0A078AWN2"/>
<feature type="region of interest" description="Disordered" evidence="2">
    <location>
        <begin position="1010"/>
        <end position="1036"/>
    </location>
</feature>
<keyword evidence="1" id="KW-0175">Coiled coil</keyword>
<feature type="compositionally biased region" description="Low complexity" evidence="2">
    <location>
        <begin position="120"/>
        <end position="136"/>
    </location>
</feature>
<reference evidence="3 4" key="1">
    <citation type="submission" date="2014-06" db="EMBL/GenBank/DDBJ databases">
        <authorList>
            <person name="Swart Estienne"/>
        </authorList>
    </citation>
    <scope>NUCLEOTIDE SEQUENCE [LARGE SCALE GENOMIC DNA]</scope>
    <source>
        <strain evidence="3 4">130c</strain>
    </source>
</reference>
<feature type="compositionally biased region" description="Polar residues" evidence="2">
    <location>
        <begin position="751"/>
        <end position="772"/>
    </location>
</feature>
<accession>A0A078AWN2</accession>
<evidence type="ECO:0000256" key="1">
    <source>
        <dbReference type="SAM" id="Coils"/>
    </source>
</evidence>
<dbReference type="Proteomes" id="UP000039865">
    <property type="component" value="Unassembled WGS sequence"/>
</dbReference>
<feature type="compositionally biased region" description="Polar residues" evidence="2">
    <location>
        <begin position="1422"/>
        <end position="1431"/>
    </location>
</feature>
<feature type="region of interest" description="Disordered" evidence="2">
    <location>
        <begin position="875"/>
        <end position="900"/>
    </location>
</feature>